<feature type="domain" description="Creatinase N-terminal" evidence="2">
    <location>
        <begin position="10"/>
        <end position="131"/>
    </location>
</feature>
<keyword evidence="4" id="KW-1185">Reference proteome</keyword>
<evidence type="ECO:0000259" key="1">
    <source>
        <dbReference type="Pfam" id="PF00557"/>
    </source>
</evidence>
<accession>A0A0B5BE07</accession>
<dbReference type="STRING" id="345632.GPICK_16250"/>
<evidence type="ECO:0000313" key="4">
    <source>
        <dbReference type="Proteomes" id="UP000057609"/>
    </source>
</evidence>
<dbReference type="Gene3D" id="3.90.230.10">
    <property type="entry name" value="Creatinase/methionine aminopeptidase superfamily"/>
    <property type="match status" value="1"/>
</dbReference>
<dbReference type="SUPFAM" id="SSF53092">
    <property type="entry name" value="Creatinase/prolidase N-terminal domain"/>
    <property type="match status" value="1"/>
</dbReference>
<sequence>MLTKWESEQRIIRLQTELRARQIDGALIIYPIDVYYFTGTRQNATLWVPAEGNPLLLVRKSLSRAVKESLIEETRPFPSSKEFPALIPAEAKTIGLTFDVIPVQQYQYYGKMLPGREFVDISAVNREIRAVKSAWELERMRESGARLCEVFRQLPEFLRPGMRELDLAAEFECRLRKAGSEGYVRMRAFNQELFQGLAVSAATAGHPGFFDGAVTGRGLSAASPHGASAEAIAPGTPVLVDYTGIFQGYIVDMTRIFVIGDLDPELRRAFDTALAIQEQLVANLKPGAVCEELFLASAAMAEGAGLARNYMGAPGENARFVGHGVGLELDELPVLAQGFKAPLQAGQTIAIEPKFVLPGLGVVGIENTFAVTEGGGEKLTDLPDGIVSL</sequence>
<protein>
    <submittedName>
        <fullName evidence="3">Peptidase M24</fullName>
    </submittedName>
</protein>
<dbReference type="InterPro" id="IPR000994">
    <property type="entry name" value="Pept_M24"/>
</dbReference>
<reference evidence="3 4" key="1">
    <citation type="journal article" date="2015" name="Genome Announc.">
        <title>Complete Genome of Geobacter pickeringii G13T, a Metal-Reducing Isolate from Sedimentary Kaolin Deposits.</title>
        <authorList>
            <person name="Badalamenti J.P."/>
            <person name="Bond D.R."/>
        </authorList>
    </citation>
    <scope>NUCLEOTIDE SEQUENCE [LARGE SCALE GENOMIC DNA]</scope>
    <source>
        <strain evidence="3 4">G13</strain>
    </source>
</reference>
<dbReference type="OrthoDB" id="9806388at2"/>
<dbReference type="EMBL" id="CP009788">
    <property type="protein sequence ID" value="AJE04717.1"/>
    <property type="molecule type" value="Genomic_DNA"/>
</dbReference>
<dbReference type="CDD" id="cd01066">
    <property type="entry name" value="APP_MetAP"/>
    <property type="match status" value="1"/>
</dbReference>
<dbReference type="KEGG" id="gpi:GPICK_16250"/>
<dbReference type="PANTHER" id="PTHR46112:SF2">
    <property type="entry name" value="XAA-PRO AMINOPEPTIDASE P-RELATED"/>
    <property type="match status" value="1"/>
</dbReference>
<dbReference type="InterPro" id="IPR036005">
    <property type="entry name" value="Creatinase/aminopeptidase-like"/>
</dbReference>
<feature type="domain" description="Peptidase M24" evidence="1">
    <location>
        <begin position="138"/>
        <end position="373"/>
    </location>
</feature>
<dbReference type="Pfam" id="PF00557">
    <property type="entry name" value="Peptidase_M24"/>
    <property type="match status" value="1"/>
</dbReference>
<dbReference type="InterPro" id="IPR029149">
    <property type="entry name" value="Creatin/AminoP/Spt16_N"/>
</dbReference>
<dbReference type="SUPFAM" id="SSF55920">
    <property type="entry name" value="Creatinase/aminopeptidase"/>
    <property type="match status" value="1"/>
</dbReference>
<dbReference type="InterPro" id="IPR050659">
    <property type="entry name" value="Peptidase_M24B"/>
</dbReference>
<organism evidence="3 4">
    <name type="scientific">Geobacter pickeringii</name>
    <dbReference type="NCBI Taxonomy" id="345632"/>
    <lineage>
        <taxon>Bacteria</taxon>
        <taxon>Pseudomonadati</taxon>
        <taxon>Thermodesulfobacteriota</taxon>
        <taxon>Desulfuromonadia</taxon>
        <taxon>Geobacterales</taxon>
        <taxon>Geobacteraceae</taxon>
        <taxon>Geobacter</taxon>
    </lineage>
</organism>
<dbReference type="PANTHER" id="PTHR46112">
    <property type="entry name" value="AMINOPEPTIDASE"/>
    <property type="match status" value="1"/>
</dbReference>
<dbReference type="RefSeq" id="WP_039744966.1">
    <property type="nucleotide sequence ID" value="NZ_CP009788.1"/>
</dbReference>
<dbReference type="InterPro" id="IPR000587">
    <property type="entry name" value="Creatinase_N"/>
</dbReference>
<gene>
    <name evidence="3" type="ORF">GPICK_16250</name>
</gene>
<dbReference type="Proteomes" id="UP000057609">
    <property type="component" value="Chromosome"/>
</dbReference>
<name>A0A0B5BE07_9BACT</name>
<dbReference type="HOGENOM" id="CLU_017266_10_0_7"/>
<dbReference type="Gene3D" id="3.40.350.10">
    <property type="entry name" value="Creatinase/prolidase N-terminal domain"/>
    <property type="match status" value="1"/>
</dbReference>
<proteinExistence type="predicted"/>
<evidence type="ECO:0000313" key="3">
    <source>
        <dbReference type="EMBL" id="AJE04717.1"/>
    </source>
</evidence>
<evidence type="ECO:0000259" key="2">
    <source>
        <dbReference type="Pfam" id="PF01321"/>
    </source>
</evidence>
<dbReference type="Pfam" id="PF01321">
    <property type="entry name" value="Creatinase_N"/>
    <property type="match status" value="1"/>
</dbReference>
<dbReference type="AlphaFoldDB" id="A0A0B5BE07"/>